<sequence length="186" mass="22097">MGKHGIGKCNSNGELLLVLCSEYELIVTNTMFKQKDERKTNWMHTRSRHWHMIEFIITRRRDKMDIHSTRAMRGANCWTDHKMLRSKVAFRIRQKDNRQETTYKDNCTLLQKRTRTLRSDWWEIKAVELQIAADKNNMKSFYIGPKEIWGPKEKGPVHLKSTDGIETFSNSKRVVTRWSEYFLSSA</sequence>
<gene>
    <name evidence="1" type="ORF">LSH36_61g09069</name>
</gene>
<dbReference type="Gene3D" id="3.60.10.10">
    <property type="entry name" value="Endonuclease/exonuclease/phosphatase"/>
    <property type="match status" value="1"/>
</dbReference>
<dbReference type="Proteomes" id="UP001208570">
    <property type="component" value="Unassembled WGS sequence"/>
</dbReference>
<dbReference type="EMBL" id="JAODUP010000061">
    <property type="protein sequence ID" value="KAK2164624.1"/>
    <property type="molecule type" value="Genomic_DNA"/>
</dbReference>
<evidence type="ECO:0000313" key="2">
    <source>
        <dbReference type="Proteomes" id="UP001208570"/>
    </source>
</evidence>
<reference evidence="1" key="1">
    <citation type="journal article" date="2023" name="Mol. Biol. Evol.">
        <title>Third-Generation Sequencing Reveals the Adaptive Role of the Epigenome in Three Deep-Sea Polychaetes.</title>
        <authorList>
            <person name="Perez M."/>
            <person name="Aroh O."/>
            <person name="Sun Y."/>
            <person name="Lan Y."/>
            <person name="Juniper S.K."/>
            <person name="Young C.R."/>
            <person name="Angers B."/>
            <person name="Qian P.Y."/>
        </authorList>
    </citation>
    <scope>NUCLEOTIDE SEQUENCE</scope>
    <source>
        <strain evidence="1">P08H-3</strain>
    </source>
</reference>
<dbReference type="AlphaFoldDB" id="A0AAD9K4I6"/>
<evidence type="ECO:0000313" key="1">
    <source>
        <dbReference type="EMBL" id="KAK2164624.1"/>
    </source>
</evidence>
<organism evidence="1 2">
    <name type="scientific">Paralvinella palmiformis</name>
    <dbReference type="NCBI Taxonomy" id="53620"/>
    <lineage>
        <taxon>Eukaryota</taxon>
        <taxon>Metazoa</taxon>
        <taxon>Spiralia</taxon>
        <taxon>Lophotrochozoa</taxon>
        <taxon>Annelida</taxon>
        <taxon>Polychaeta</taxon>
        <taxon>Sedentaria</taxon>
        <taxon>Canalipalpata</taxon>
        <taxon>Terebellida</taxon>
        <taxon>Terebelliformia</taxon>
        <taxon>Alvinellidae</taxon>
        <taxon>Paralvinella</taxon>
    </lineage>
</organism>
<proteinExistence type="predicted"/>
<comment type="caution">
    <text evidence="1">The sequence shown here is derived from an EMBL/GenBank/DDBJ whole genome shotgun (WGS) entry which is preliminary data.</text>
</comment>
<name>A0AAD9K4I6_9ANNE</name>
<protein>
    <submittedName>
        <fullName evidence="1">Uncharacterized protein</fullName>
    </submittedName>
</protein>
<accession>A0AAD9K4I6</accession>
<dbReference type="InterPro" id="IPR036691">
    <property type="entry name" value="Endo/exonu/phosph_ase_sf"/>
</dbReference>
<keyword evidence="2" id="KW-1185">Reference proteome</keyword>